<accession>A0ACB6Z936</accession>
<evidence type="ECO:0000313" key="1">
    <source>
        <dbReference type="EMBL" id="KAF9645803.1"/>
    </source>
</evidence>
<proteinExistence type="predicted"/>
<reference evidence="1" key="1">
    <citation type="submission" date="2019-10" db="EMBL/GenBank/DDBJ databases">
        <authorList>
            <consortium name="DOE Joint Genome Institute"/>
            <person name="Kuo A."/>
            <person name="Miyauchi S."/>
            <person name="Kiss E."/>
            <person name="Drula E."/>
            <person name="Kohler A."/>
            <person name="Sanchez-Garcia M."/>
            <person name="Andreopoulos B."/>
            <person name="Barry K.W."/>
            <person name="Bonito G."/>
            <person name="Buee M."/>
            <person name="Carver A."/>
            <person name="Chen C."/>
            <person name="Cichocki N."/>
            <person name="Clum A."/>
            <person name="Culley D."/>
            <person name="Crous P.W."/>
            <person name="Fauchery L."/>
            <person name="Girlanda M."/>
            <person name="Hayes R."/>
            <person name="Keri Z."/>
            <person name="Labutti K."/>
            <person name="Lipzen A."/>
            <person name="Lombard V."/>
            <person name="Magnuson J."/>
            <person name="Maillard F."/>
            <person name="Morin E."/>
            <person name="Murat C."/>
            <person name="Nolan M."/>
            <person name="Ohm R."/>
            <person name="Pangilinan J."/>
            <person name="Pereira M."/>
            <person name="Perotto S."/>
            <person name="Peter M."/>
            <person name="Riley R."/>
            <person name="Sitrit Y."/>
            <person name="Stielow B."/>
            <person name="Szollosi G."/>
            <person name="Zifcakova L."/>
            <person name="Stursova M."/>
            <person name="Spatafora J.W."/>
            <person name="Tedersoo L."/>
            <person name="Vaario L.-M."/>
            <person name="Yamada A."/>
            <person name="Yan M."/>
            <person name="Wang P."/>
            <person name="Xu J."/>
            <person name="Bruns T."/>
            <person name="Baldrian P."/>
            <person name="Vilgalys R."/>
            <person name="Henrissat B."/>
            <person name="Grigoriev I.V."/>
            <person name="Hibbett D."/>
            <person name="Nagy L.G."/>
            <person name="Martin F.M."/>
        </authorList>
    </citation>
    <scope>NUCLEOTIDE SEQUENCE</scope>
    <source>
        <strain evidence="1">P2</strain>
    </source>
</reference>
<sequence length="1271" mass="143984">MPPREDLDPTTPYSHKRSFLMDVINSTARPRMKFPTPHPYRGKVLEMPIHEGSQSSSSSTETTPAPAPATRLTNIFAGATPRPRAVANSRARLSHPLAQAWTATDTESDGGHESQPDSPGYDPLQDRASFISTASSHDLTVHARANTSFDPAMGLTAQGVGVGRFNAKKLNSYLHGLNKRLEDENKALVGRITELEAEARSKGASTSPATSSTSCVPGRFVNAGRGRARVSISPGGLGNVEEEEEGNDWAEEKPELEAIIRDLQEELETFNKEKEDYEAKFNAERTLDKQRWRDRMAEVEKGVEDIVRDLEQKLDKAEADAKETARRVETVEAERDVALKKAENAERALAAEADIGEEMNAVNEELGRLSGELKKVNLRARNLEDDLGERNTKIAQLEAELRDEKDMVEGLDQELATRLDEIENLRKQLDEQSRKLKANGEELRDTKAYVIELEVEAEVTTERIQTVEAELGSIQARLRDTVNEGIQAQDRAEELEAEIERLNELGHQMQEALEVADRKVESHDEEIAEFKGTVSALERELEREKEKSRSLSRSTESPMVPGADIEALENELDDAHKEIARLKALMQQSPARKAMDTAKDHRIEMLEREREDLLQRVQVLRDAVNGTPSKAMNGVTVASAASPFHRQMVSMLSPKTPGGPLRDASWLNATMNDPTSPFFSEIARLRQELERANQSIDEKLEQIEEAGMDVVSLTRQVEDGRTKIAALEDDIARLSRKDDRRTRRLQKMRCGKCRTKIDVRNVDVDESLSDLSTTSLPSNPPTPPSRTSEALKADLRAVNQQLEDMKEQWEREKRQLLGEKAILQDTAHKLNLQVRSAQDEAKRFAESGKSAQKAKVSELDSAKQSIATLESELRTERSKLRSLLTEQDRFEREREDVMAKLRRTKSDMDDVKANLHRVKQDNNKLEAELRATATVEQKSRNLQAKVTENTDVIDRLRQERSMLLKDHKQLQQQYADVNERMNALRDQLRTAQKSHDDRRHELDLHVHEIEDLRRALTDRENELERAEASKIRVTQQRSEFARTVRELETDLLRVREDAERFGNDLKALRKERDKLEEKKKAEEERARKAERGQSQLKTELRLLKEELEGEKGRNKKALEGWKSHVCAAGDDGQVAALKNQHKQECKGLIIQIKYLKAKYTRESTMRSDLGFQKHYLLVLLSKFESSEMKILAAIARIGYAVGAPSLPSPKSFNRSPKVKFRGAVKSIMFMLRAKRASEAWMQQVQTRQAVSEAFQDVRRRRATNALSSSHS</sequence>
<comment type="caution">
    <text evidence="1">The sequence shown here is derived from an EMBL/GenBank/DDBJ whole genome shotgun (WGS) entry which is preliminary data.</text>
</comment>
<protein>
    <submittedName>
        <fullName evidence="1">Uncharacterized protein</fullName>
    </submittedName>
</protein>
<dbReference type="EMBL" id="MU118077">
    <property type="protein sequence ID" value="KAF9645803.1"/>
    <property type="molecule type" value="Genomic_DNA"/>
</dbReference>
<dbReference type="Proteomes" id="UP000886501">
    <property type="component" value="Unassembled WGS sequence"/>
</dbReference>
<reference evidence="1" key="2">
    <citation type="journal article" date="2020" name="Nat. Commun.">
        <title>Large-scale genome sequencing of mycorrhizal fungi provides insights into the early evolution of symbiotic traits.</title>
        <authorList>
            <person name="Miyauchi S."/>
            <person name="Kiss E."/>
            <person name="Kuo A."/>
            <person name="Drula E."/>
            <person name="Kohler A."/>
            <person name="Sanchez-Garcia M."/>
            <person name="Morin E."/>
            <person name="Andreopoulos B."/>
            <person name="Barry K.W."/>
            <person name="Bonito G."/>
            <person name="Buee M."/>
            <person name="Carver A."/>
            <person name="Chen C."/>
            <person name="Cichocki N."/>
            <person name="Clum A."/>
            <person name="Culley D."/>
            <person name="Crous P.W."/>
            <person name="Fauchery L."/>
            <person name="Girlanda M."/>
            <person name="Hayes R.D."/>
            <person name="Keri Z."/>
            <person name="LaButti K."/>
            <person name="Lipzen A."/>
            <person name="Lombard V."/>
            <person name="Magnuson J."/>
            <person name="Maillard F."/>
            <person name="Murat C."/>
            <person name="Nolan M."/>
            <person name="Ohm R.A."/>
            <person name="Pangilinan J."/>
            <person name="Pereira M.F."/>
            <person name="Perotto S."/>
            <person name="Peter M."/>
            <person name="Pfister S."/>
            <person name="Riley R."/>
            <person name="Sitrit Y."/>
            <person name="Stielow J.B."/>
            <person name="Szollosi G."/>
            <person name="Zifcakova L."/>
            <person name="Stursova M."/>
            <person name="Spatafora J.W."/>
            <person name="Tedersoo L."/>
            <person name="Vaario L.M."/>
            <person name="Yamada A."/>
            <person name="Yan M."/>
            <person name="Wang P."/>
            <person name="Xu J."/>
            <person name="Bruns T."/>
            <person name="Baldrian P."/>
            <person name="Vilgalys R."/>
            <person name="Dunand C."/>
            <person name="Henrissat B."/>
            <person name="Grigoriev I.V."/>
            <person name="Hibbett D."/>
            <person name="Nagy L.G."/>
            <person name="Martin F.M."/>
        </authorList>
    </citation>
    <scope>NUCLEOTIDE SEQUENCE</scope>
    <source>
        <strain evidence="1">P2</strain>
    </source>
</reference>
<keyword evidence="2" id="KW-1185">Reference proteome</keyword>
<name>A0ACB6Z936_THEGA</name>
<evidence type="ECO:0000313" key="2">
    <source>
        <dbReference type="Proteomes" id="UP000886501"/>
    </source>
</evidence>
<organism evidence="1 2">
    <name type="scientific">Thelephora ganbajun</name>
    <name type="common">Ganba fungus</name>
    <dbReference type="NCBI Taxonomy" id="370292"/>
    <lineage>
        <taxon>Eukaryota</taxon>
        <taxon>Fungi</taxon>
        <taxon>Dikarya</taxon>
        <taxon>Basidiomycota</taxon>
        <taxon>Agaricomycotina</taxon>
        <taxon>Agaricomycetes</taxon>
        <taxon>Thelephorales</taxon>
        <taxon>Thelephoraceae</taxon>
        <taxon>Thelephora</taxon>
    </lineage>
</organism>
<gene>
    <name evidence="1" type="ORF">BDM02DRAFT_3148387</name>
</gene>